<keyword evidence="7 10" id="KW-0472">Membrane</keyword>
<name>A0A1E5B9Z4_9VIBR</name>
<evidence type="ECO:0000256" key="2">
    <source>
        <dbReference type="ARBA" id="ARBA00022448"/>
    </source>
</evidence>
<organism evidence="12 13">
    <name type="scientific">Vibrio genomosp. F10 str. ZF-129</name>
    <dbReference type="NCBI Taxonomy" id="1187848"/>
    <lineage>
        <taxon>Bacteria</taxon>
        <taxon>Pseudomonadati</taxon>
        <taxon>Pseudomonadota</taxon>
        <taxon>Gammaproteobacteria</taxon>
        <taxon>Vibrionales</taxon>
        <taxon>Vibrionaceae</taxon>
        <taxon>Vibrio</taxon>
    </lineage>
</organism>
<feature type="transmembrane region" description="Helical" evidence="10">
    <location>
        <begin position="115"/>
        <end position="139"/>
    </location>
</feature>
<keyword evidence="6 10" id="KW-1133">Transmembrane helix</keyword>
<keyword evidence="3" id="KW-1003">Cell membrane</keyword>
<dbReference type="EMBL" id="AJYQ02000137">
    <property type="protein sequence ID" value="OEE30713.1"/>
    <property type="molecule type" value="Genomic_DNA"/>
</dbReference>
<dbReference type="GO" id="GO:0017038">
    <property type="term" value="P:protein import"/>
    <property type="evidence" value="ECO:0007669"/>
    <property type="project" value="TreeGrafter"/>
</dbReference>
<keyword evidence="2 8" id="KW-0813">Transport</keyword>
<evidence type="ECO:0000256" key="9">
    <source>
        <dbReference type="SAM" id="MobiDB-lite"/>
    </source>
</evidence>
<evidence type="ECO:0000313" key="12">
    <source>
        <dbReference type="EMBL" id="OEE30713.1"/>
    </source>
</evidence>
<evidence type="ECO:0000256" key="1">
    <source>
        <dbReference type="ARBA" id="ARBA00004651"/>
    </source>
</evidence>
<proteinExistence type="inferred from homology"/>
<evidence type="ECO:0000256" key="7">
    <source>
        <dbReference type="ARBA" id="ARBA00023136"/>
    </source>
</evidence>
<dbReference type="PANTHER" id="PTHR30625">
    <property type="entry name" value="PROTEIN TOLQ"/>
    <property type="match status" value="1"/>
</dbReference>
<sequence>MHILNSIHSQLGMMTWPLTIMSMIVVMILLERSVFLLLNTRTHSKSLLCSLRQLDMNDAQKVDASSQTLTAKKHTLEQGAGMLLGHRYFTKSLREEAVSIWLQKKRHSYTSGLKVLSIIGVIAPLVGLLGTVLGLIEMFKTLGDFQGSIEPSLLAKGLGLAMSTTAAGLLIALPAIIAAQLFHLWADNTLNKIEHGLNHCNLLLEGVYFEVDKKGMQKECGAGSTQQSSVSSCLSSDSASEDRSAPASCTEQAPEKNGKQAA</sequence>
<dbReference type="Proteomes" id="UP000094741">
    <property type="component" value="Unassembled WGS sequence"/>
</dbReference>
<feature type="transmembrane region" description="Helical" evidence="10">
    <location>
        <begin position="20"/>
        <end position="38"/>
    </location>
</feature>
<feature type="domain" description="MotA/TolQ/ExbB proton channel" evidence="11">
    <location>
        <begin position="95"/>
        <end position="194"/>
    </location>
</feature>
<comment type="caution">
    <text evidence="12">The sequence shown here is derived from an EMBL/GenBank/DDBJ whole genome shotgun (WGS) entry which is preliminary data.</text>
</comment>
<feature type="compositionally biased region" description="Basic and acidic residues" evidence="9">
    <location>
        <begin position="253"/>
        <end position="262"/>
    </location>
</feature>
<evidence type="ECO:0000259" key="11">
    <source>
        <dbReference type="Pfam" id="PF01618"/>
    </source>
</evidence>
<dbReference type="OrthoDB" id="5916588at2"/>
<evidence type="ECO:0000256" key="5">
    <source>
        <dbReference type="ARBA" id="ARBA00022927"/>
    </source>
</evidence>
<feature type="transmembrane region" description="Helical" evidence="10">
    <location>
        <begin position="159"/>
        <end position="182"/>
    </location>
</feature>
<keyword evidence="5 8" id="KW-0653">Protein transport</keyword>
<evidence type="ECO:0000256" key="6">
    <source>
        <dbReference type="ARBA" id="ARBA00022989"/>
    </source>
</evidence>
<reference evidence="12 13" key="1">
    <citation type="journal article" date="2012" name="Science">
        <title>Ecological populations of bacteria act as socially cohesive units of antibiotic production and resistance.</title>
        <authorList>
            <person name="Cordero O.X."/>
            <person name="Wildschutte H."/>
            <person name="Kirkup B."/>
            <person name="Proehl S."/>
            <person name="Ngo L."/>
            <person name="Hussain F."/>
            <person name="Le Roux F."/>
            <person name="Mincer T."/>
            <person name="Polz M.F."/>
        </authorList>
    </citation>
    <scope>NUCLEOTIDE SEQUENCE [LARGE SCALE GENOMIC DNA]</scope>
    <source>
        <strain evidence="12 13">ZF-129</strain>
    </source>
</reference>
<dbReference type="eggNOG" id="COG0811">
    <property type="taxonomic scope" value="Bacteria"/>
</dbReference>
<evidence type="ECO:0000256" key="4">
    <source>
        <dbReference type="ARBA" id="ARBA00022692"/>
    </source>
</evidence>
<evidence type="ECO:0000256" key="8">
    <source>
        <dbReference type="RuleBase" id="RU004057"/>
    </source>
</evidence>
<comment type="subcellular location">
    <subcellularLocation>
        <location evidence="1">Cell membrane</location>
        <topology evidence="1">Multi-pass membrane protein</topology>
    </subcellularLocation>
    <subcellularLocation>
        <location evidence="8">Membrane</location>
        <topology evidence="8">Multi-pass membrane protein</topology>
    </subcellularLocation>
</comment>
<evidence type="ECO:0000256" key="3">
    <source>
        <dbReference type="ARBA" id="ARBA00022475"/>
    </source>
</evidence>
<dbReference type="PANTHER" id="PTHR30625:SF15">
    <property type="entry name" value="BIOPOLYMER TRANSPORT PROTEIN EXBB"/>
    <property type="match status" value="1"/>
</dbReference>
<dbReference type="Pfam" id="PF01618">
    <property type="entry name" value="MotA_ExbB"/>
    <property type="match status" value="1"/>
</dbReference>
<keyword evidence="4 10" id="KW-0812">Transmembrane</keyword>
<evidence type="ECO:0000313" key="13">
    <source>
        <dbReference type="Proteomes" id="UP000094741"/>
    </source>
</evidence>
<dbReference type="GO" id="GO:0005886">
    <property type="term" value="C:plasma membrane"/>
    <property type="evidence" value="ECO:0007669"/>
    <property type="project" value="UniProtKB-SubCell"/>
</dbReference>
<evidence type="ECO:0000256" key="10">
    <source>
        <dbReference type="SAM" id="Phobius"/>
    </source>
</evidence>
<comment type="similarity">
    <text evidence="8">Belongs to the exbB/tolQ family.</text>
</comment>
<dbReference type="RefSeq" id="WP_017039825.1">
    <property type="nucleotide sequence ID" value="NZ_AJYQ02000137.1"/>
</dbReference>
<protein>
    <submittedName>
        <fullName evidence="12">Biopolymer transporter ExbB</fullName>
    </submittedName>
</protein>
<dbReference type="STRING" id="1187848.A1QO_15385"/>
<gene>
    <name evidence="12" type="ORF">A1QO_15385</name>
</gene>
<feature type="region of interest" description="Disordered" evidence="9">
    <location>
        <begin position="220"/>
        <end position="262"/>
    </location>
</feature>
<feature type="compositionally biased region" description="Low complexity" evidence="9">
    <location>
        <begin position="222"/>
        <end position="238"/>
    </location>
</feature>
<dbReference type="AlphaFoldDB" id="A0A1E5B9Z4"/>
<dbReference type="InterPro" id="IPR002898">
    <property type="entry name" value="MotA_ExbB_proton_chnl"/>
</dbReference>
<dbReference type="InterPro" id="IPR050790">
    <property type="entry name" value="ExbB/TolQ_transport"/>
</dbReference>
<accession>A0A1E5B9Z4</accession>